<reference evidence="1 2" key="1">
    <citation type="journal article" date="2022" name="Nat. Ecol. Evol.">
        <title>A masculinizing supergene underlies an exaggerated male reproductive morph in a spider.</title>
        <authorList>
            <person name="Hendrickx F."/>
            <person name="De Corte Z."/>
            <person name="Sonet G."/>
            <person name="Van Belleghem S.M."/>
            <person name="Kostlbacher S."/>
            <person name="Vangestel C."/>
        </authorList>
    </citation>
    <scope>NUCLEOTIDE SEQUENCE [LARGE SCALE GENOMIC DNA]</scope>
    <source>
        <strain evidence="1">W744_W776</strain>
    </source>
</reference>
<keyword evidence="2" id="KW-1185">Reference proteome</keyword>
<sequence>MHTTAVNIEKKPRTISQLLQTPIGRSVTEIGTKEKERIAKLTEIAYFIAKQELPFSQFANIIELEKRHGVDLGETYMNKPGCSEFIRCISKVFTEDLINQMSSSNYISVLVDESTDVSTFEKFIMYVKFIDSDATATTKFLALRNVESGTADALKSLLLDVLKEFGIDFEKKTSCILL</sequence>
<proteinExistence type="predicted"/>
<organism evidence="1 2">
    <name type="scientific">Oedothorax gibbosus</name>
    <dbReference type="NCBI Taxonomy" id="931172"/>
    <lineage>
        <taxon>Eukaryota</taxon>
        <taxon>Metazoa</taxon>
        <taxon>Ecdysozoa</taxon>
        <taxon>Arthropoda</taxon>
        <taxon>Chelicerata</taxon>
        <taxon>Arachnida</taxon>
        <taxon>Araneae</taxon>
        <taxon>Araneomorphae</taxon>
        <taxon>Entelegynae</taxon>
        <taxon>Araneoidea</taxon>
        <taxon>Linyphiidae</taxon>
        <taxon>Erigoninae</taxon>
        <taxon>Oedothorax</taxon>
    </lineage>
</organism>
<evidence type="ECO:0000313" key="2">
    <source>
        <dbReference type="Proteomes" id="UP000827092"/>
    </source>
</evidence>
<dbReference type="SUPFAM" id="SSF53098">
    <property type="entry name" value="Ribonuclease H-like"/>
    <property type="match status" value="1"/>
</dbReference>
<dbReference type="Proteomes" id="UP000827092">
    <property type="component" value="Unassembled WGS sequence"/>
</dbReference>
<dbReference type="EMBL" id="JAFNEN010000847">
    <property type="protein sequence ID" value="KAG8176857.1"/>
    <property type="molecule type" value="Genomic_DNA"/>
</dbReference>
<accession>A0AAV6TXX3</accession>
<dbReference type="PANTHER" id="PTHR46880">
    <property type="entry name" value="RAS-ASSOCIATING DOMAIN-CONTAINING PROTEIN"/>
    <property type="match status" value="1"/>
</dbReference>
<name>A0AAV6TXX3_9ARAC</name>
<dbReference type="AlphaFoldDB" id="A0AAV6TXX3"/>
<comment type="caution">
    <text evidence="1">The sequence shown here is derived from an EMBL/GenBank/DDBJ whole genome shotgun (WGS) entry which is preliminary data.</text>
</comment>
<dbReference type="PANTHER" id="PTHR46880:SF9">
    <property type="entry name" value="ZINC FINGER PROTEIN 862"/>
    <property type="match status" value="1"/>
</dbReference>
<gene>
    <name evidence="1" type="ORF">JTE90_027161</name>
</gene>
<evidence type="ECO:0000313" key="1">
    <source>
        <dbReference type="EMBL" id="KAG8176857.1"/>
    </source>
</evidence>
<evidence type="ECO:0008006" key="3">
    <source>
        <dbReference type="Google" id="ProtNLM"/>
    </source>
</evidence>
<dbReference type="InterPro" id="IPR012337">
    <property type="entry name" value="RNaseH-like_sf"/>
</dbReference>
<protein>
    <recommendedName>
        <fullName evidence="3">DUF4371 domain-containing protein</fullName>
    </recommendedName>
</protein>